<dbReference type="Proteomes" id="UP000199650">
    <property type="component" value="Unassembled WGS sequence"/>
</dbReference>
<dbReference type="EMBL" id="FOJB01000001">
    <property type="protein sequence ID" value="SEV93709.1"/>
    <property type="molecule type" value="Genomic_DNA"/>
</dbReference>
<accession>A0A1I0MYH7</accession>
<proteinExistence type="predicted"/>
<reference evidence="1 2" key="1">
    <citation type="submission" date="2016-10" db="EMBL/GenBank/DDBJ databases">
        <authorList>
            <person name="de Groot N.N."/>
        </authorList>
    </citation>
    <scope>NUCLEOTIDE SEQUENCE [LARGE SCALE GENOMIC DNA]</scope>
    <source>
        <strain evidence="1 2">DSM 29439</strain>
    </source>
</reference>
<evidence type="ECO:0000313" key="2">
    <source>
        <dbReference type="Proteomes" id="UP000199650"/>
    </source>
</evidence>
<name>A0A1I0MYH7_9RHOB</name>
<evidence type="ECO:0000313" key="1">
    <source>
        <dbReference type="EMBL" id="SEV93709.1"/>
    </source>
</evidence>
<gene>
    <name evidence="1" type="ORF">SAMN05444851_0428</name>
</gene>
<dbReference type="STRING" id="1173584.SAMN05444851_0428"/>
<organism evidence="1 2">
    <name type="scientific">Aliiroseovarius sediminilitoris</name>
    <dbReference type="NCBI Taxonomy" id="1173584"/>
    <lineage>
        <taxon>Bacteria</taxon>
        <taxon>Pseudomonadati</taxon>
        <taxon>Pseudomonadota</taxon>
        <taxon>Alphaproteobacteria</taxon>
        <taxon>Rhodobacterales</taxon>
        <taxon>Paracoccaceae</taxon>
        <taxon>Aliiroseovarius</taxon>
    </lineage>
</organism>
<dbReference type="AlphaFoldDB" id="A0A1I0MYH7"/>
<protein>
    <submittedName>
        <fullName evidence="1">Uncharacterized protein</fullName>
    </submittedName>
</protein>
<sequence>MFARRGVRLLAGIIGVIALPSVVALGWYSYTKDPTLRPLGITKAALIDNDPGQPSEVIARVKWGMTDNRDSGKAFAQSLVRAFDVKQVDLRVIVTDSTEDATTIIYEVGASRIGPYPKDKAVKGVNAAIAAYHMLTNNAAPATPED</sequence>
<dbReference type="OrthoDB" id="7868042at2"/>
<keyword evidence="2" id="KW-1185">Reference proteome</keyword>
<dbReference type="RefSeq" id="WP_091427878.1">
    <property type="nucleotide sequence ID" value="NZ_FOJB01000001.1"/>
</dbReference>